<feature type="region of interest" description="Disordered" evidence="9">
    <location>
        <begin position="1"/>
        <end position="21"/>
    </location>
</feature>
<comment type="similarity">
    <text evidence="2">Belongs to the SMC family. SMC4 subfamily.</text>
</comment>
<dbReference type="GO" id="GO:0007076">
    <property type="term" value="P:mitotic chromosome condensation"/>
    <property type="evidence" value="ECO:0007669"/>
    <property type="project" value="TreeGrafter"/>
</dbReference>
<evidence type="ECO:0000313" key="11">
    <source>
        <dbReference type="EMBL" id="EGT45235.1"/>
    </source>
</evidence>
<feature type="compositionally biased region" description="Acidic residues" evidence="9">
    <location>
        <begin position="1408"/>
        <end position="1417"/>
    </location>
</feature>
<keyword evidence="12" id="KW-1185">Reference proteome</keyword>
<dbReference type="Pfam" id="PF06470">
    <property type="entry name" value="SMC_hinge"/>
    <property type="match status" value="1"/>
</dbReference>
<gene>
    <name evidence="11" type="primary">Cbn-dpy-27</name>
    <name evidence="11" type="ORF">CAEBREN_16121</name>
</gene>
<dbReference type="GO" id="GO:0005634">
    <property type="term" value="C:nucleus"/>
    <property type="evidence" value="ECO:0007669"/>
    <property type="project" value="UniProtKB-SubCell"/>
</dbReference>
<evidence type="ECO:0000256" key="4">
    <source>
        <dbReference type="ARBA" id="ARBA00022840"/>
    </source>
</evidence>
<dbReference type="STRING" id="135651.G0MVT8"/>
<evidence type="ECO:0000256" key="6">
    <source>
        <dbReference type="ARBA" id="ARBA00023067"/>
    </source>
</evidence>
<comment type="subcellular location">
    <subcellularLocation>
        <location evidence="1">Nucleus</location>
    </subcellularLocation>
</comment>
<dbReference type="PANTHER" id="PTHR18937:SF172">
    <property type="entry name" value="STRUCTURAL MAINTENANCE OF CHROMOSOMES PROTEIN"/>
    <property type="match status" value="1"/>
</dbReference>
<name>G0MVT8_CAEBE</name>
<dbReference type="Gene3D" id="3.30.70.1620">
    <property type="match status" value="1"/>
</dbReference>
<evidence type="ECO:0000256" key="9">
    <source>
        <dbReference type="SAM" id="MobiDB-lite"/>
    </source>
</evidence>
<feature type="domain" description="SMC hinge" evidence="10">
    <location>
        <begin position="582"/>
        <end position="702"/>
    </location>
</feature>
<dbReference type="PIRSF" id="PIRSF005719">
    <property type="entry name" value="SMC"/>
    <property type="match status" value="1"/>
</dbReference>
<keyword evidence="5 8" id="KW-0175">Coiled coil</keyword>
<dbReference type="SUPFAM" id="SSF75553">
    <property type="entry name" value="Smc hinge domain"/>
    <property type="match status" value="1"/>
</dbReference>
<evidence type="ECO:0000313" key="12">
    <source>
        <dbReference type="Proteomes" id="UP000008068"/>
    </source>
</evidence>
<dbReference type="InterPro" id="IPR003395">
    <property type="entry name" value="RecF/RecN/SMC_N"/>
</dbReference>
<dbReference type="InterPro" id="IPR024704">
    <property type="entry name" value="SMC"/>
</dbReference>
<protein>
    <submittedName>
        <fullName evidence="11">CBN-DPY-27 protein</fullName>
    </submittedName>
</protein>
<dbReference type="PANTHER" id="PTHR18937">
    <property type="entry name" value="STRUCTURAL MAINTENANCE OF CHROMOSOMES SMC FAMILY MEMBER"/>
    <property type="match status" value="1"/>
</dbReference>
<dbReference type="InterPro" id="IPR010935">
    <property type="entry name" value="SMC_hinge"/>
</dbReference>
<feature type="coiled-coil region" evidence="8">
    <location>
        <begin position="401"/>
        <end position="523"/>
    </location>
</feature>
<organism evidence="12">
    <name type="scientific">Caenorhabditis brenneri</name>
    <name type="common">Nematode worm</name>
    <dbReference type="NCBI Taxonomy" id="135651"/>
    <lineage>
        <taxon>Eukaryota</taxon>
        <taxon>Metazoa</taxon>
        <taxon>Ecdysozoa</taxon>
        <taxon>Nematoda</taxon>
        <taxon>Chromadorea</taxon>
        <taxon>Rhabditida</taxon>
        <taxon>Rhabditina</taxon>
        <taxon>Rhabditomorpha</taxon>
        <taxon>Rhabditoidea</taxon>
        <taxon>Rhabditidae</taxon>
        <taxon>Peloderinae</taxon>
        <taxon>Caenorhabditis</taxon>
    </lineage>
</organism>
<evidence type="ECO:0000256" key="5">
    <source>
        <dbReference type="ARBA" id="ARBA00023054"/>
    </source>
</evidence>
<dbReference type="Gene3D" id="1.20.1060.20">
    <property type="match status" value="1"/>
</dbReference>
<accession>G0MVT8</accession>
<dbReference type="eggNOG" id="KOG0996">
    <property type="taxonomic scope" value="Eukaryota"/>
</dbReference>
<keyword evidence="3" id="KW-0547">Nucleotide-binding</keyword>
<dbReference type="Pfam" id="PF02463">
    <property type="entry name" value="SMC_N"/>
    <property type="match status" value="1"/>
</dbReference>
<feature type="coiled-coil region" evidence="8">
    <location>
        <begin position="753"/>
        <end position="905"/>
    </location>
</feature>
<dbReference type="HOGENOM" id="CLU_001042_4_1_1"/>
<dbReference type="SMART" id="SM00968">
    <property type="entry name" value="SMC_hinge"/>
    <property type="match status" value="1"/>
</dbReference>
<feature type="coiled-coil region" evidence="8">
    <location>
        <begin position="946"/>
        <end position="997"/>
    </location>
</feature>
<feature type="compositionally biased region" description="Acidic residues" evidence="9">
    <location>
        <begin position="1437"/>
        <end position="1446"/>
    </location>
</feature>
<dbReference type="EMBL" id="GL379815">
    <property type="protein sequence ID" value="EGT45235.1"/>
    <property type="molecule type" value="Genomic_DNA"/>
</dbReference>
<dbReference type="SUPFAM" id="SSF52540">
    <property type="entry name" value="P-loop containing nucleoside triphosphate hydrolases"/>
    <property type="match status" value="1"/>
</dbReference>
<dbReference type="InterPro" id="IPR027417">
    <property type="entry name" value="P-loop_NTPase"/>
</dbReference>
<evidence type="ECO:0000256" key="8">
    <source>
        <dbReference type="SAM" id="Coils"/>
    </source>
</evidence>
<dbReference type="InParanoid" id="G0MVT8"/>
<evidence type="ECO:0000256" key="2">
    <source>
        <dbReference type="ARBA" id="ARBA00006005"/>
    </source>
</evidence>
<feature type="compositionally biased region" description="Basic and acidic residues" evidence="9">
    <location>
        <begin position="9"/>
        <end position="21"/>
    </location>
</feature>
<dbReference type="OMA" id="KTWKQIS"/>
<dbReference type="GO" id="GO:0016887">
    <property type="term" value="F:ATP hydrolysis activity"/>
    <property type="evidence" value="ECO:0007669"/>
    <property type="project" value="InterPro"/>
</dbReference>
<keyword evidence="7" id="KW-0539">Nucleus</keyword>
<proteinExistence type="inferred from homology"/>
<dbReference type="GO" id="GO:0000796">
    <property type="term" value="C:condensin complex"/>
    <property type="evidence" value="ECO:0007669"/>
    <property type="project" value="TreeGrafter"/>
</dbReference>
<keyword evidence="6" id="KW-0226">DNA condensation</keyword>
<evidence type="ECO:0000259" key="10">
    <source>
        <dbReference type="SMART" id="SM00968"/>
    </source>
</evidence>
<sequence>MKQINFVEHMPDEPEPEFHADNGEKYDEQEDLLNMEIPEINHEVTTGNGKGRLVLKDIFVENFKSYKGRHQIGPLHKNLTMVVGPNGSGKSNVIDALLFVFGFKAKKIRTTKMTSLIYNLDNECDYALVEVQFVEIFEMDNGRYEVNLANCINIARTVQKTGSTYYYLDGRTVSQKEIQEVLRRVGIDLNNNRFLILQGEVEAISLMKPTARGPGEEGMLEYIESIVGTDQLVIPILKLAHRCRVLEYRVSNHAIQCRRHQATANLFRKVLQGAINYINARNNLNMINGILAKHALEGQKVALRGAELSTGERKNELDAVAERYDAVKGEMRTAVQEKSEIYKELKTLETQKLDYTNYINDWHQEDRRHKNNCKAALQAFKAIVQEIESIKAEILRLNNSPQDYKNAMENMQIELEQLRNQKANIDRVYTQNIAKYDQKVTQERKKLEKLNAEVDAMAQHYTVQQEELLVAENELREMKVTDPNDLKGADEMKEELKNLAKDIEKHNAGLARVQRELEGFQEKIRAGMVARTEAEKMSNEAFKNKQKLMDELQYLSQMDVDNSYHKRATHALEKLKREGKFDGFIGRLGDMAYCNKKYDAAMSTVFGANLDWHIVQTKEDSQKAIEHLRLMKLPRSTFVSLDAYDKDTNKNKAQMYQSTDRFPAPRLFDQLHFDNEMAKRILYKVMGDVLIVDCAADAIRLHKKQRGVYRYSTYDGTYVDYNGSLSGGGKPSTGRIRLSKKKPVSYITQQAEIDRVNGELDRCTKEIEDADKKMAESCALINENQEYVNAYMLRVKATQEKIAEIENKAMMLENLIPDAEARKLRITRVITEKDQQAKQAEIEELRRAFNELFQNIENKKTERDRLEQAIEAMFGQMVGVNKEKLKEISTYIEKLEREIAEIRIKFENVPQTVAGLQTKLVELERVCGDRKADHDKAVASDPPERQDQLQQLMDMLEEIRHALEAKNKEMDDIRVAISELENEQATAYTNYAAAEENYNATQVLQNIIENDIVKAEQTLKMIPHLWLAPENLDPEAKWVKLDDPMLNEKLKQQYLVMPEEVERGVETKYKEQFEETVGAVVSQQQLQDFKQQKRSLERNLEHFRIEHDEKGISDFARLVLIQMNEVEMYNKAAIALRQHREKLAELRALRYNEFNKALVFLSTTTQLLYSLITNGGDASLKFVEEGRSDDPFVGGIKFSVRPAKKSWKLIENLSGGEKTLASLCFVFAMHHYRPTPLYVMDEIDAALDIQNVRLIAEYIRTSERTRNAQFLIISLRNQMFELGNRLVGIYKTEGSTKNIVINPEMIEQRSKRALAILEKKLAELRIEEGGPPQPSAEDARLAQEMSQVRIAPKIQRRLGTIRLQQFGIGSSPAPGSRCATPRAQTPRAETPISPARSSTRLTSAEPDLVYEDSDDQYYEAGEDRQPRKKKRKQVITSDEEDEDDDSVTPPPSNQPSTSDGRVQGGDRFGMDKYARPTPTLELASDKRRRK</sequence>
<reference evidence="12" key="1">
    <citation type="submission" date="2011-07" db="EMBL/GenBank/DDBJ databases">
        <authorList>
            <consortium name="Caenorhabditis brenneri Sequencing and Analysis Consortium"/>
            <person name="Wilson R.K."/>
        </authorList>
    </citation>
    <scope>NUCLEOTIDE SEQUENCE [LARGE SCALE GENOMIC DNA]</scope>
    <source>
        <strain evidence="12">PB2801</strain>
    </source>
</reference>
<dbReference type="FunCoup" id="G0MVT8">
    <property type="interactions" value="1040"/>
</dbReference>
<dbReference type="OrthoDB" id="5575062at2759"/>
<dbReference type="InterPro" id="IPR036277">
    <property type="entry name" value="SMC_hinge_sf"/>
</dbReference>
<dbReference type="Proteomes" id="UP000008068">
    <property type="component" value="Unassembled WGS sequence"/>
</dbReference>
<evidence type="ECO:0000256" key="3">
    <source>
        <dbReference type="ARBA" id="ARBA00022741"/>
    </source>
</evidence>
<dbReference type="Gene3D" id="3.40.50.300">
    <property type="entry name" value="P-loop containing nucleotide triphosphate hydrolases"/>
    <property type="match status" value="2"/>
</dbReference>
<evidence type="ECO:0000256" key="1">
    <source>
        <dbReference type="ARBA" id="ARBA00004123"/>
    </source>
</evidence>
<evidence type="ECO:0000256" key="7">
    <source>
        <dbReference type="ARBA" id="ARBA00023242"/>
    </source>
</evidence>
<feature type="coiled-coil region" evidence="8">
    <location>
        <begin position="1079"/>
        <end position="1149"/>
    </location>
</feature>
<dbReference type="GO" id="GO:0005524">
    <property type="term" value="F:ATP binding"/>
    <property type="evidence" value="ECO:0007669"/>
    <property type="project" value="UniProtKB-KW"/>
</dbReference>
<feature type="region of interest" description="Disordered" evidence="9">
    <location>
        <begin position="1366"/>
        <end position="1490"/>
    </location>
</feature>
<keyword evidence="4" id="KW-0067">ATP-binding</keyword>